<dbReference type="InterPro" id="IPR006043">
    <property type="entry name" value="NCS2"/>
</dbReference>
<keyword evidence="3 8" id="KW-0813">Transport</keyword>
<dbReference type="PANTHER" id="PTHR43337:SF1">
    <property type="entry name" value="XANTHINE_URACIL PERMEASE C887.17-RELATED"/>
    <property type="match status" value="1"/>
</dbReference>
<dbReference type="InterPro" id="IPR026033">
    <property type="entry name" value="Azg-like_bact_archaea"/>
</dbReference>
<feature type="transmembrane region" description="Helical" evidence="9">
    <location>
        <begin position="316"/>
        <end position="336"/>
    </location>
</feature>
<feature type="transmembrane region" description="Helical" evidence="9">
    <location>
        <begin position="239"/>
        <end position="263"/>
    </location>
</feature>
<evidence type="ECO:0000313" key="11">
    <source>
        <dbReference type="Proteomes" id="UP000199520"/>
    </source>
</evidence>
<keyword evidence="7 8" id="KW-0472">Membrane</keyword>
<feature type="transmembrane region" description="Helical" evidence="9">
    <location>
        <begin position="194"/>
        <end position="219"/>
    </location>
</feature>
<comment type="subcellular location">
    <subcellularLocation>
        <location evidence="1 8">Cell membrane</location>
        <topology evidence="1 8">Multi-pass membrane protein</topology>
    </subcellularLocation>
</comment>
<comment type="similarity">
    <text evidence="2 8">Belongs to the nucleobase:cation symporter-2 (NCS2) (TC 2.A.40) family. Azg-like subfamily.</text>
</comment>
<dbReference type="PANTHER" id="PTHR43337">
    <property type="entry name" value="XANTHINE/URACIL PERMEASE C887.17-RELATED"/>
    <property type="match status" value="1"/>
</dbReference>
<keyword evidence="4 8" id="KW-1003">Cell membrane</keyword>
<dbReference type="InterPro" id="IPR045018">
    <property type="entry name" value="Azg-like"/>
</dbReference>
<keyword evidence="6 8" id="KW-1133">Transmembrane helix</keyword>
<evidence type="ECO:0000256" key="2">
    <source>
        <dbReference type="ARBA" id="ARBA00005697"/>
    </source>
</evidence>
<dbReference type="PIRSF" id="PIRSF005353">
    <property type="entry name" value="PbuG"/>
    <property type="match status" value="1"/>
</dbReference>
<feature type="transmembrane region" description="Helical" evidence="9">
    <location>
        <begin position="20"/>
        <end position="42"/>
    </location>
</feature>
<evidence type="ECO:0000256" key="6">
    <source>
        <dbReference type="ARBA" id="ARBA00022989"/>
    </source>
</evidence>
<feature type="transmembrane region" description="Helical" evidence="9">
    <location>
        <begin position="170"/>
        <end position="187"/>
    </location>
</feature>
<gene>
    <name evidence="10" type="ORF">SAMN04490355_100859</name>
</gene>
<dbReference type="Pfam" id="PF00860">
    <property type="entry name" value="Xan_ur_permease"/>
    <property type="match status" value="1"/>
</dbReference>
<evidence type="ECO:0000256" key="4">
    <source>
        <dbReference type="ARBA" id="ARBA00022475"/>
    </source>
</evidence>
<feature type="transmembrane region" description="Helical" evidence="9">
    <location>
        <begin position="342"/>
        <end position="361"/>
    </location>
</feature>
<dbReference type="STRING" id="1123291.SAMN04490355_100859"/>
<feature type="transmembrane region" description="Helical" evidence="9">
    <location>
        <begin position="49"/>
        <end position="73"/>
    </location>
</feature>
<evidence type="ECO:0000256" key="5">
    <source>
        <dbReference type="ARBA" id="ARBA00022692"/>
    </source>
</evidence>
<dbReference type="GO" id="GO:0005886">
    <property type="term" value="C:plasma membrane"/>
    <property type="evidence" value="ECO:0007669"/>
    <property type="project" value="UniProtKB-SubCell"/>
</dbReference>
<feature type="transmembrane region" description="Helical" evidence="9">
    <location>
        <begin position="414"/>
        <end position="431"/>
    </location>
</feature>
<keyword evidence="11" id="KW-1185">Reference proteome</keyword>
<feature type="transmembrane region" description="Helical" evidence="9">
    <location>
        <begin position="133"/>
        <end position="150"/>
    </location>
</feature>
<evidence type="ECO:0000256" key="1">
    <source>
        <dbReference type="ARBA" id="ARBA00004651"/>
    </source>
</evidence>
<dbReference type="OrthoDB" id="9808458at2"/>
<dbReference type="AlphaFoldDB" id="A0A1I4III7"/>
<evidence type="ECO:0000313" key="10">
    <source>
        <dbReference type="EMBL" id="SFL53833.1"/>
    </source>
</evidence>
<evidence type="ECO:0000256" key="8">
    <source>
        <dbReference type="PIRNR" id="PIRNR005353"/>
    </source>
</evidence>
<keyword evidence="5 8" id="KW-0812">Transmembrane</keyword>
<dbReference type="Proteomes" id="UP000199520">
    <property type="component" value="Unassembled WGS sequence"/>
</dbReference>
<protein>
    <submittedName>
        <fullName evidence="10">Putative MFS transporter, AGZA family, xanthine/uracil permease</fullName>
    </submittedName>
</protein>
<feature type="transmembrane region" description="Helical" evidence="9">
    <location>
        <begin position="373"/>
        <end position="402"/>
    </location>
</feature>
<dbReference type="RefSeq" id="WP_090933874.1">
    <property type="nucleotide sequence ID" value="NZ_FOTS01000008.1"/>
</dbReference>
<sequence>MELLFKLRERGTSVSTEVLAGITTFLTLAYSVIVIPSVLSLTGMDFNGVFMAVILSSVIGTLIMGLFANYPIVIGPGLGLNAYFAFSVVKGGGYSWEVALGAVFISGVMFLLVSLTKFRSILIDAIPASLKHAITAGIGFFVCFIGLQSAKIVVDSPATLVTLGKLSEPIALLTIIGLAVSLVLLTYRVKAALFIGMLVTASAAYFMGFMSLPSQFVVMPSGLENTILKLDVQGVLDSGLYSVIFTFFLITLFDTTGTLLGMAEQAGLLINGKFPNARGAFLADAAGTVAGAVLGTSPTATCIESSAGVAVGGRSGLTAVVVAGLFLVTLFFSPVAKMLSSIPAVTAPALIIVGFFMMNGLRDIDWQNIEEAFPAFLVVASMPLTYSIATGIGIGFIVYPLLKLMRGKGSDVHPILYLFMILFFIQIGLLSH</sequence>
<evidence type="ECO:0000256" key="9">
    <source>
        <dbReference type="SAM" id="Phobius"/>
    </source>
</evidence>
<dbReference type="EMBL" id="FOTS01000008">
    <property type="protein sequence ID" value="SFL53833.1"/>
    <property type="molecule type" value="Genomic_DNA"/>
</dbReference>
<proteinExistence type="inferred from homology"/>
<evidence type="ECO:0000256" key="3">
    <source>
        <dbReference type="ARBA" id="ARBA00022448"/>
    </source>
</evidence>
<accession>A0A1I4III7</accession>
<dbReference type="GO" id="GO:0005345">
    <property type="term" value="F:purine nucleobase transmembrane transporter activity"/>
    <property type="evidence" value="ECO:0007669"/>
    <property type="project" value="TreeGrafter"/>
</dbReference>
<organism evidence="10 11">
    <name type="scientific">Pelosinus propionicus DSM 13327</name>
    <dbReference type="NCBI Taxonomy" id="1123291"/>
    <lineage>
        <taxon>Bacteria</taxon>
        <taxon>Bacillati</taxon>
        <taxon>Bacillota</taxon>
        <taxon>Negativicutes</taxon>
        <taxon>Selenomonadales</taxon>
        <taxon>Sporomusaceae</taxon>
        <taxon>Pelosinus</taxon>
    </lineage>
</organism>
<name>A0A1I4III7_9FIRM</name>
<evidence type="ECO:0000256" key="7">
    <source>
        <dbReference type="ARBA" id="ARBA00023136"/>
    </source>
</evidence>
<feature type="transmembrane region" description="Helical" evidence="9">
    <location>
        <begin position="93"/>
        <end position="113"/>
    </location>
</feature>
<reference evidence="11" key="1">
    <citation type="submission" date="2016-10" db="EMBL/GenBank/DDBJ databases">
        <authorList>
            <person name="Varghese N."/>
            <person name="Submissions S."/>
        </authorList>
    </citation>
    <scope>NUCLEOTIDE SEQUENCE [LARGE SCALE GENOMIC DNA]</scope>
    <source>
        <strain evidence="11">DSM 13327</strain>
    </source>
</reference>